<sequence length="190" mass="20559">MLIGEVARRSGVSPRMLRHYESLGLVRPTGRTAAGYRAYTEEDIRRIFHVESLRSLGLSLRDAGRALDDPGFTPSGLVADLARRTRERIARETELLTRLQRIGAAEPDDWQEVLQVVALLRNLRSGDAGMRQRAALSSVDTAPVPVEALVEAVLSETDPNVAGALRWALAQAGERGAELLAAGLGSALPE</sequence>
<evidence type="ECO:0000313" key="3">
    <source>
        <dbReference type="EMBL" id="NEC53006.1"/>
    </source>
</evidence>
<evidence type="ECO:0000313" key="4">
    <source>
        <dbReference type="Proteomes" id="UP000471745"/>
    </source>
</evidence>
<dbReference type="PANTHER" id="PTHR30204:SF93">
    <property type="entry name" value="HTH MERR-TYPE DOMAIN-CONTAINING PROTEIN"/>
    <property type="match status" value="1"/>
</dbReference>
<dbReference type="EMBL" id="JAAGNA010001090">
    <property type="protein sequence ID" value="NEC53006.1"/>
    <property type="molecule type" value="Genomic_DNA"/>
</dbReference>
<dbReference type="Proteomes" id="UP000471745">
    <property type="component" value="Unassembled WGS sequence"/>
</dbReference>
<keyword evidence="1 3" id="KW-0238">DNA-binding</keyword>
<dbReference type="PROSITE" id="PS00552">
    <property type="entry name" value="HTH_MERR_1"/>
    <property type="match status" value="1"/>
</dbReference>
<comment type="caution">
    <text evidence="3">The sequence shown here is derived from an EMBL/GenBank/DDBJ whole genome shotgun (WGS) entry which is preliminary data.</text>
</comment>
<dbReference type="GO" id="GO:0003677">
    <property type="term" value="F:DNA binding"/>
    <property type="evidence" value="ECO:0007669"/>
    <property type="project" value="UniProtKB-KW"/>
</dbReference>
<dbReference type="GO" id="GO:0003700">
    <property type="term" value="F:DNA-binding transcription factor activity"/>
    <property type="evidence" value="ECO:0007669"/>
    <property type="project" value="InterPro"/>
</dbReference>
<dbReference type="PROSITE" id="PS50937">
    <property type="entry name" value="HTH_MERR_2"/>
    <property type="match status" value="1"/>
</dbReference>
<dbReference type="InterPro" id="IPR047057">
    <property type="entry name" value="MerR_fam"/>
</dbReference>
<dbReference type="AlphaFoldDB" id="A0A9X5CQT7"/>
<feature type="non-terminal residue" evidence="3">
    <location>
        <position position="190"/>
    </location>
</feature>
<gene>
    <name evidence="3" type="ORF">G3I18_31315</name>
</gene>
<dbReference type="Gene3D" id="1.10.1660.10">
    <property type="match status" value="1"/>
</dbReference>
<feature type="domain" description="HTH merR-type" evidence="2">
    <location>
        <begin position="1"/>
        <end position="69"/>
    </location>
</feature>
<dbReference type="PANTHER" id="PTHR30204">
    <property type="entry name" value="REDOX-CYCLING DRUG-SENSING TRANSCRIPTIONAL ACTIVATOR SOXR"/>
    <property type="match status" value="1"/>
</dbReference>
<accession>A0A9X5CQT7</accession>
<reference evidence="3 4" key="1">
    <citation type="submission" date="2020-01" db="EMBL/GenBank/DDBJ databases">
        <title>Insect and environment-associated Actinomycetes.</title>
        <authorList>
            <person name="Currrie C."/>
            <person name="Chevrette M."/>
            <person name="Carlson C."/>
            <person name="Stubbendieck R."/>
            <person name="Wendt-Pienkowski E."/>
        </authorList>
    </citation>
    <scope>NUCLEOTIDE SEQUENCE [LARGE SCALE GENOMIC DNA]</scope>
    <source>
        <strain evidence="3 4">SID8189</strain>
    </source>
</reference>
<dbReference type="SUPFAM" id="SSF46955">
    <property type="entry name" value="Putative DNA-binding domain"/>
    <property type="match status" value="1"/>
</dbReference>
<evidence type="ECO:0000256" key="1">
    <source>
        <dbReference type="ARBA" id="ARBA00023125"/>
    </source>
</evidence>
<evidence type="ECO:0000259" key="2">
    <source>
        <dbReference type="PROSITE" id="PS50937"/>
    </source>
</evidence>
<dbReference type="Pfam" id="PF13411">
    <property type="entry name" value="MerR_1"/>
    <property type="match status" value="1"/>
</dbReference>
<name>A0A9X5CQT7_9ACTN</name>
<dbReference type="RefSeq" id="WP_163091420.1">
    <property type="nucleotide sequence ID" value="NZ_JAAGNA010001090.1"/>
</dbReference>
<proteinExistence type="predicted"/>
<organism evidence="3 4">
    <name type="scientific">Actinospica acidiphila</name>
    <dbReference type="NCBI Taxonomy" id="304899"/>
    <lineage>
        <taxon>Bacteria</taxon>
        <taxon>Bacillati</taxon>
        <taxon>Actinomycetota</taxon>
        <taxon>Actinomycetes</taxon>
        <taxon>Catenulisporales</taxon>
        <taxon>Actinospicaceae</taxon>
        <taxon>Actinospica</taxon>
    </lineage>
</organism>
<dbReference type="InterPro" id="IPR000551">
    <property type="entry name" value="MerR-type_HTH_dom"/>
</dbReference>
<dbReference type="PRINTS" id="PR00040">
    <property type="entry name" value="HTHMERR"/>
</dbReference>
<protein>
    <submittedName>
        <fullName evidence="3">MerR family DNA-binding transcriptional regulator</fullName>
    </submittedName>
</protein>
<keyword evidence="4" id="KW-1185">Reference proteome</keyword>
<dbReference type="InterPro" id="IPR009061">
    <property type="entry name" value="DNA-bd_dom_put_sf"/>
</dbReference>
<dbReference type="SMART" id="SM00422">
    <property type="entry name" value="HTH_MERR"/>
    <property type="match status" value="1"/>
</dbReference>